<organism evidence="1 2">
    <name type="scientific">Phlebia brevispora</name>
    <dbReference type="NCBI Taxonomy" id="194682"/>
    <lineage>
        <taxon>Eukaryota</taxon>
        <taxon>Fungi</taxon>
        <taxon>Dikarya</taxon>
        <taxon>Basidiomycota</taxon>
        <taxon>Agaricomycotina</taxon>
        <taxon>Agaricomycetes</taxon>
        <taxon>Polyporales</taxon>
        <taxon>Meruliaceae</taxon>
        <taxon>Phlebia</taxon>
    </lineage>
</organism>
<keyword evidence="2" id="KW-1185">Reference proteome</keyword>
<evidence type="ECO:0000313" key="1">
    <source>
        <dbReference type="EMBL" id="KAJ3551014.1"/>
    </source>
</evidence>
<sequence>MDAAERHGSPEPRDVEQGATPEAPMPRRQRSTLPTFLFMSFILFMLTNNQNEELMARNQYMDALSILNGQLSNFTAWVNGTESNFTLPTLDASTIALRQQLITFGTRVDPQLESYYANMTGFWKGDLHFHNLTSLNETAQVNSSLIRPWSNLATDFIVGANISNTTEFTTRLGPWNWTRSEKVDISLGDKLVWSKENNSVVSKDIAMLRGKIDFTDPESSDEFRLEIDGVHFIKNGSIYAFAEPSGKGIDIRNIVSLVPAEYMNATARVVGVDMANRIAKLKEKIDQGAIEENPNDEGPKSGCSFQFYGQLEHSDIPQPQLQEVEDEIEHPTGISTVHQPKMVLKAVLMSKNCAMVYELPEIKGMKSNTLYRKITTYSGVSTLMYIVLLVLFFRQVSRSRSVTGLSRVSRYPFLIQSLVDAVSFVGHVTLAIIADGRTSVSVLAPAALSCILFVEEAQFAILIGQIQAPEDVRKAVRGIEPDRRRRAGGVELHDERTPAATSLDNYTPHSVL</sequence>
<protein>
    <submittedName>
        <fullName evidence="1">Uncharacterized protein</fullName>
    </submittedName>
</protein>
<dbReference type="Proteomes" id="UP001148662">
    <property type="component" value="Unassembled WGS sequence"/>
</dbReference>
<name>A0ACC1T173_9APHY</name>
<reference evidence="1" key="1">
    <citation type="submission" date="2022-07" db="EMBL/GenBank/DDBJ databases">
        <title>Genome Sequence of Phlebia brevispora.</title>
        <authorList>
            <person name="Buettner E."/>
        </authorList>
    </citation>
    <scope>NUCLEOTIDE SEQUENCE</scope>
    <source>
        <strain evidence="1">MPL23</strain>
    </source>
</reference>
<dbReference type="EMBL" id="JANHOG010000869">
    <property type="protein sequence ID" value="KAJ3551014.1"/>
    <property type="molecule type" value="Genomic_DNA"/>
</dbReference>
<evidence type="ECO:0000313" key="2">
    <source>
        <dbReference type="Proteomes" id="UP001148662"/>
    </source>
</evidence>
<comment type="caution">
    <text evidence="1">The sequence shown here is derived from an EMBL/GenBank/DDBJ whole genome shotgun (WGS) entry which is preliminary data.</text>
</comment>
<accession>A0ACC1T173</accession>
<proteinExistence type="predicted"/>
<gene>
    <name evidence="1" type="ORF">NM688_g4952</name>
</gene>